<name>A0AAV0AHG3_PHAPC</name>
<evidence type="ECO:0000256" key="5">
    <source>
        <dbReference type="ARBA" id="ARBA00023002"/>
    </source>
</evidence>
<dbReference type="InterPro" id="IPR011057">
    <property type="entry name" value="Mss4-like_sf"/>
</dbReference>
<comment type="cofactor">
    <cofactor evidence="1">
        <name>Zn(2+)</name>
        <dbReference type="ChEBI" id="CHEBI:29105"/>
    </cofactor>
</comment>
<accession>A0AAV0AHG3</accession>
<dbReference type="SUPFAM" id="SSF51316">
    <property type="entry name" value="Mss4-like"/>
    <property type="match status" value="1"/>
</dbReference>
<comment type="caution">
    <text evidence="7">The sequence shown here is derived from an EMBL/GenBank/DDBJ whole genome shotgun (WGS) entry which is preliminary data.</text>
</comment>
<dbReference type="InterPro" id="IPR028427">
    <property type="entry name" value="Met_Sox_Rdtase_MsrB"/>
</dbReference>
<evidence type="ECO:0000313" key="8">
    <source>
        <dbReference type="Proteomes" id="UP001153365"/>
    </source>
</evidence>
<dbReference type="PROSITE" id="PS51790">
    <property type="entry name" value="MSRB"/>
    <property type="match status" value="1"/>
</dbReference>
<dbReference type="AlphaFoldDB" id="A0AAV0AHG3"/>
<keyword evidence="5" id="KW-0560">Oxidoreductase</keyword>
<gene>
    <name evidence="7" type="ORF">PPACK8108_LOCUS1615</name>
</gene>
<dbReference type="EMBL" id="CALTRL010000217">
    <property type="protein sequence ID" value="CAH7667217.1"/>
    <property type="molecule type" value="Genomic_DNA"/>
</dbReference>
<protein>
    <recommendedName>
        <fullName evidence="6">MsrB domain-containing protein</fullName>
    </recommendedName>
</protein>
<feature type="domain" description="MsrB" evidence="6">
    <location>
        <begin position="10"/>
        <end position="112"/>
    </location>
</feature>
<keyword evidence="4" id="KW-0862">Zinc</keyword>
<comment type="similarity">
    <text evidence="2">Belongs to the MsrB Met sulfoxide reductase family.</text>
</comment>
<evidence type="ECO:0000313" key="7">
    <source>
        <dbReference type="EMBL" id="CAH7667217.1"/>
    </source>
</evidence>
<evidence type="ECO:0000256" key="4">
    <source>
        <dbReference type="ARBA" id="ARBA00022833"/>
    </source>
</evidence>
<evidence type="ECO:0000256" key="2">
    <source>
        <dbReference type="ARBA" id="ARBA00007174"/>
    </source>
</evidence>
<evidence type="ECO:0000259" key="6">
    <source>
        <dbReference type="PROSITE" id="PS51790"/>
    </source>
</evidence>
<dbReference type="GO" id="GO:0046872">
    <property type="term" value="F:metal ion binding"/>
    <property type="evidence" value="ECO:0007669"/>
    <property type="project" value="UniProtKB-KW"/>
</dbReference>
<dbReference type="Pfam" id="PF01641">
    <property type="entry name" value="SelR"/>
    <property type="match status" value="1"/>
</dbReference>
<proteinExistence type="inferred from homology"/>
<dbReference type="Gene3D" id="2.170.150.20">
    <property type="entry name" value="Peptide methionine sulfoxide reductase"/>
    <property type="match status" value="1"/>
</dbReference>
<dbReference type="GO" id="GO:0006979">
    <property type="term" value="P:response to oxidative stress"/>
    <property type="evidence" value="ECO:0007669"/>
    <property type="project" value="InterPro"/>
</dbReference>
<dbReference type="PANTHER" id="PTHR46081:SF8">
    <property type="entry name" value="PEPTIDE METHIONINE SULFOXIDE REDUCTASE 2"/>
    <property type="match status" value="1"/>
</dbReference>
<dbReference type="Proteomes" id="UP001153365">
    <property type="component" value="Unassembled WGS sequence"/>
</dbReference>
<dbReference type="PANTHER" id="PTHR46081">
    <property type="entry name" value="PEPTIDE METHIONINE SULFOXIDE REDUCTASE 2"/>
    <property type="match status" value="1"/>
</dbReference>
<dbReference type="InterPro" id="IPR002579">
    <property type="entry name" value="Met_Sox_Rdtase_MsrB_dom"/>
</dbReference>
<sequence>MANQSTLRIEEEWRPRLTPEQFRILRKKGTEMAGTIKLNKHNADHGVYEFSRCSAPLYCLVKEKIGLTGTQTQNYATHGAVSRDEDRYFGTVWTEITLTDCKGHLENVFLNK</sequence>
<evidence type="ECO:0000256" key="3">
    <source>
        <dbReference type="ARBA" id="ARBA00022723"/>
    </source>
</evidence>
<evidence type="ECO:0000256" key="1">
    <source>
        <dbReference type="ARBA" id="ARBA00001947"/>
    </source>
</evidence>
<reference evidence="7" key="1">
    <citation type="submission" date="2022-06" db="EMBL/GenBank/DDBJ databases">
        <authorList>
            <consortium name="SYNGENTA / RWTH Aachen University"/>
        </authorList>
    </citation>
    <scope>NUCLEOTIDE SEQUENCE</scope>
</reference>
<dbReference type="GO" id="GO:0030091">
    <property type="term" value="P:protein repair"/>
    <property type="evidence" value="ECO:0007669"/>
    <property type="project" value="InterPro"/>
</dbReference>
<keyword evidence="3" id="KW-0479">Metal-binding</keyword>
<organism evidence="7 8">
    <name type="scientific">Phakopsora pachyrhizi</name>
    <name type="common">Asian soybean rust disease fungus</name>
    <dbReference type="NCBI Taxonomy" id="170000"/>
    <lineage>
        <taxon>Eukaryota</taxon>
        <taxon>Fungi</taxon>
        <taxon>Dikarya</taxon>
        <taxon>Basidiomycota</taxon>
        <taxon>Pucciniomycotina</taxon>
        <taxon>Pucciniomycetes</taxon>
        <taxon>Pucciniales</taxon>
        <taxon>Phakopsoraceae</taxon>
        <taxon>Phakopsora</taxon>
    </lineage>
</organism>
<keyword evidence="8" id="KW-1185">Reference proteome</keyword>
<dbReference type="GO" id="GO:0033743">
    <property type="term" value="F:peptide-methionine (R)-S-oxide reductase activity"/>
    <property type="evidence" value="ECO:0007669"/>
    <property type="project" value="InterPro"/>
</dbReference>